<dbReference type="GO" id="GO:0016301">
    <property type="term" value="F:kinase activity"/>
    <property type="evidence" value="ECO:0007669"/>
    <property type="project" value="UniProtKB-KW"/>
</dbReference>
<dbReference type="Proteomes" id="UP000245634">
    <property type="component" value="Unassembled WGS sequence"/>
</dbReference>
<accession>A0A316DBG9</accession>
<dbReference type="GO" id="GO:0005829">
    <property type="term" value="C:cytosol"/>
    <property type="evidence" value="ECO:0007669"/>
    <property type="project" value="TreeGrafter"/>
</dbReference>
<dbReference type="InterPro" id="IPR011611">
    <property type="entry name" value="PfkB_dom"/>
</dbReference>
<dbReference type="InterPro" id="IPR029056">
    <property type="entry name" value="Ribokinase-like"/>
</dbReference>
<evidence type="ECO:0000256" key="2">
    <source>
        <dbReference type="ARBA" id="ARBA00022777"/>
    </source>
</evidence>
<comment type="caution">
    <text evidence="4">The sequence shown here is derived from an EMBL/GenBank/DDBJ whole genome shotgun (WGS) entry which is preliminary data.</text>
</comment>
<dbReference type="InterPro" id="IPR002173">
    <property type="entry name" value="Carboh/pur_kinase_PfkB_CS"/>
</dbReference>
<dbReference type="Pfam" id="PF00294">
    <property type="entry name" value="PfkB"/>
    <property type="match status" value="1"/>
</dbReference>
<evidence type="ECO:0000313" key="5">
    <source>
        <dbReference type="Proteomes" id="UP000245634"/>
    </source>
</evidence>
<dbReference type="RefSeq" id="WP_109687371.1">
    <property type="nucleotide sequence ID" value="NZ_QGGL01000004.1"/>
</dbReference>
<proteinExistence type="predicted"/>
<dbReference type="PROSITE" id="PS00584">
    <property type="entry name" value="PFKB_KINASES_2"/>
    <property type="match status" value="1"/>
</dbReference>
<dbReference type="SUPFAM" id="SSF53613">
    <property type="entry name" value="Ribokinase-like"/>
    <property type="match status" value="1"/>
</dbReference>
<protein>
    <submittedName>
        <fullName evidence="4">Sugar/nucleoside kinase (Ribokinase family)</fullName>
    </submittedName>
</protein>
<evidence type="ECO:0000313" key="4">
    <source>
        <dbReference type="EMBL" id="PWK14945.1"/>
    </source>
</evidence>
<name>A0A316DBG9_9BACL</name>
<gene>
    <name evidence="4" type="ORF">C7459_104149</name>
</gene>
<keyword evidence="2 4" id="KW-0418">Kinase</keyword>
<keyword evidence="5" id="KW-1185">Reference proteome</keyword>
<feature type="domain" description="Carbohydrate kinase PfkB" evidence="3">
    <location>
        <begin position="1"/>
        <end position="272"/>
    </location>
</feature>
<dbReference type="PANTHER" id="PTHR10584">
    <property type="entry name" value="SUGAR KINASE"/>
    <property type="match status" value="1"/>
</dbReference>
<evidence type="ECO:0000259" key="3">
    <source>
        <dbReference type="Pfam" id="PF00294"/>
    </source>
</evidence>
<dbReference type="PANTHER" id="PTHR10584:SF166">
    <property type="entry name" value="RIBOKINASE"/>
    <property type="match status" value="1"/>
</dbReference>
<sequence length="298" mass="33029">MKKVLVLGGVSYNMMIDVEEFPEPVAQTVSAARFHETVGSTGAGKSWALQKLGVPVVLHGVIGADRYGQLIREHMEREGISFVYDVDGSGTERHVNFMKQATGERLSVFLHAPAEDVELDLERIEALIVESDVVFLNIAPYCKRLIPLLKKHRREIWCDLHSYDGKRAYYDEFIEHADVLLFSSEQFPGYREFMEKCGKKLVVCTHGAQGATAYAAGEWVEVPALKYEVVDTNGAGDNFFAGVLVGLMEGRTLQEAMRLGTVMGGLAVGSRELVDVGLSKEKVEAELREWDGGNHKCC</sequence>
<dbReference type="OrthoDB" id="9813569at2"/>
<dbReference type="Gene3D" id="3.40.1190.20">
    <property type="match status" value="1"/>
</dbReference>
<evidence type="ECO:0000256" key="1">
    <source>
        <dbReference type="ARBA" id="ARBA00022679"/>
    </source>
</evidence>
<dbReference type="AlphaFoldDB" id="A0A316DBG9"/>
<reference evidence="4 5" key="1">
    <citation type="submission" date="2018-05" db="EMBL/GenBank/DDBJ databases">
        <title>Genomic Encyclopedia of Type Strains, Phase IV (KMG-IV): sequencing the most valuable type-strain genomes for metagenomic binning, comparative biology and taxonomic classification.</title>
        <authorList>
            <person name="Goeker M."/>
        </authorList>
    </citation>
    <scope>NUCLEOTIDE SEQUENCE [LARGE SCALE GENOMIC DNA]</scope>
    <source>
        <strain evidence="4 5">DSM 18773</strain>
    </source>
</reference>
<dbReference type="EMBL" id="QGGL01000004">
    <property type="protein sequence ID" value="PWK14945.1"/>
    <property type="molecule type" value="Genomic_DNA"/>
</dbReference>
<organism evidence="4 5">
    <name type="scientific">Tumebacillus permanentifrigoris</name>
    <dbReference type="NCBI Taxonomy" id="378543"/>
    <lineage>
        <taxon>Bacteria</taxon>
        <taxon>Bacillati</taxon>
        <taxon>Bacillota</taxon>
        <taxon>Bacilli</taxon>
        <taxon>Bacillales</taxon>
        <taxon>Alicyclobacillaceae</taxon>
        <taxon>Tumebacillus</taxon>
    </lineage>
</organism>
<keyword evidence="1" id="KW-0808">Transferase</keyword>